<protein>
    <submittedName>
        <fullName evidence="1">Uncharacterized protein</fullName>
    </submittedName>
</protein>
<evidence type="ECO:0000313" key="1">
    <source>
        <dbReference type="EMBL" id="MEQ2166158.1"/>
    </source>
</evidence>
<sequence length="104" mass="11885">MISTEVTFRKYRITSSPVFNKNGTFTEEHRTVKMDFSKRNLHLKFCGAPGDPCSAWLAPDGPLLLDFHRANYPAVTTAVKLTLQRTRHPVRLFKINSPTEQHLS</sequence>
<dbReference type="Proteomes" id="UP001476798">
    <property type="component" value="Unassembled WGS sequence"/>
</dbReference>
<gene>
    <name evidence="1" type="ORF">GOODEAATRI_024954</name>
</gene>
<name>A0ABV0N467_9TELE</name>
<evidence type="ECO:0000313" key="2">
    <source>
        <dbReference type="Proteomes" id="UP001476798"/>
    </source>
</evidence>
<dbReference type="EMBL" id="JAHRIO010022856">
    <property type="protein sequence ID" value="MEQ2166158.1"/>
    <property type="molecule type" value="Genomic_DNA"/>
</dbReference>
<accession>A0ABV0N467</accession>
<reference evidence="1 2" key="1">
    <citation type="submission" date="2021-06" db="EMBL/GenBank/DDBJ databases">
        <authorList>
            <person name="Palmer J.M."/>
        </authorList>
    </citation>
    <scope>NUCLEOTIDE SEQUENCE [LARGE SCALE GENOMIC DNA]</scope>
    <source>
        <strain evidence="1 2">GA_2019</strain>
        <tissue evidence="1">Muscle</tissue>
    </source>
</reference>
<comment type="caution">
    <text evidence="1">The sequence shown here is derived from an EMBL/GenBank/DDBJ whole genome shotgun (WGS) entry which is preliminary data.</text>
</comment>
<proteinExistence type="predicted"/>
<keyword evidence="2" id="KW-1185">Reference proteome</keyword>
<organism evidence="1 2">
    <name type="scientific">Goodea atripinnis</name>
    <dbReference type="NCBI Taxonomy" id="208336"/>
    <lineage>
        <taxon>Eukaryota</taxon>
        <taxon>Metazoa</taxon>
        <taxon>Chordata</taxon>
        <taxon>Craniata</taxon>
        <taxon>Vertebrata</taxon>
        <taxon>Euteleostomi</taxon>
        <taxon>Actinopterygii</taxon>
        <taxon>Neopterygii</taxon>
        <taxon>Teleostei</taxon>
        <taxon>Neoteleostei</taxon>
        <taxon>Acanthomorphata</taxon>
        <taxon>Ovalentaria</taxon>
        <taxon>Atherinomorphae</taxon>
        <taxon>Cyprinodontiformes</taxon>
        <taxon>Goodeidae</taxon>
        <taxon>Goodea</taxon>
    </lineage>
</organism>